<sequence>MMKMMRADKAKGRSTVAEGVSLAHAADSTSAGQKLDASGDPPVAHWAQNLSNDLNLRYVRLWSAPTTRAQIYLTSNDVTCLAVETIFNGLNVTEEAAKLVVFEKFRFPTKSDCEKFTVDSFVGYAKRDIATWHYKAKGMLFASYLEGLVSRKEYGHFVQRGRHRVPVLPRHQARTLLENNKFITSSTSYNALVAAIIDFLSSVPEESCLLVACSPTVSEAFLRLLNAQFSWFTLKIRMELTALAGLPKLTSLGTNADEVMRKLWAIESQETAAFHDKKTTKYGRLVIVDGEDPERANVSAYTENVLAPLRRQMLVVPPAATDTSGTPSDILGSTGLRAVSPALRALALPADYARALLSSDARTPQAPMAAAPPTAAAAERRAATASELAPAAAALPRAAAPASPQVAAAAAPLAALAAAAAGLSDAGTIVPPADAAAEVPIAATSATPHASLPPELFAAASESGGAAVAAVEPAGSTSQVMPQGRMSLSGLDLRALRPTN</sequence>
<name>A0ACC3BI16_PYRYE</name>
<protein>
    <submittedName>
        <fullName evidence="1">Uncharacterized protein</fullName>
    </submittedName>
</protein>
<dbReference type="Proteomes" id="UP000798662">
    <property type="component" value="Chromosome 1"/>
</dbReference>
<accession>A0ACC3BI16</accession>
<reference evidence="1" key="1">
    <citation type="submission" date="2019-11" db="EMBL/GenBank/DDBJ databases">
        <title>Nori genome reveals adaptations in red seaweeds to the harsh intertidal environment.</title>
        <authorList>
            <person name="Wang D."/>
            <person name="Mao Y."/>
        </authorList>
    </citation>
    <scope>NUCLEOTIDE SEQUENCE</scope>
    <source>
        <tissue evidence="1">Gametophyte</tissue>
    </source>
</reference>
<gene>
    <name evidence="1" type="ORF">I4F81_000152</name>
</gene>
<comment type="caution">
    <text evidence="1">The sequence shown here is derived from an EMBL/GenBank/DDBJ whole genome shotgun (WGS) entry which is preliminary data.</text>
</comment>
<evidence type="ECO:0000313" key="1">
    <source>
        <dbReference type="EMBL" id="KAK1857535.1"/>
    </source>
</evidence>
<keyword evidence="2" id="KW-1185">Reference proteome</keyword>
<evidence type="ECO:0000313" key="2">
    <source>
        <dbReference type="Proteomes" id="UP000798662"/>
    </source>
</evidence>
<organism evidence="1 2">
    <name type="scientific">Pyropia yezoensis</name>
    <name type="common">Susabi-nori</name>
    <name type="synonym">Porphyra yezoensis</name>
    <dbReference type="NCBI Taxonomy" id="2788"/>
    <lineage>
        <taxon>Eukaryota</taxon>
        <taxon>Rhodophyta</taxon>
        <taxon>Bangiophyceae</taxon>
        <taxon>Bangiales</taxon>
        <taxon>Bangiaceae</taxon>
        <taxon>Pyropia</taxon>
    </lineage>
</organism>
<proteinExistence type="predicted"/>
<dbReference type="EMBL" id="CM020618">
    <property type="protein sequence ID" value="KAK1857535.1"/>
    <property type="molecule type" value="Genomic_DNA"/>
</dbReference>